<keyword evidence="2" id="KW-0479">Metal-binding</keyword>
<evidence type="ECO:0000256" key="4">
    <source>
        <dbReference type="ARBA" id="ARBA00023008"/>
    </source>
</evidence>
<accession>A0AAJ7BMB5</accession>
<dbReference type="InterPro" id="IPR001117">
    <property type="entry name" value="Cu-oxidase_2nd"/>
</dbReference>
<organism evidence="8 9">
    <name type="scientific">Cephus cinctus</name>
    <name type="common">Wheat stem sawfly</name>
    <dbReference type="NCBI Taxonomy" id="211228"/>
    <lineage>
        <taxon>Eukaryota</taxon>
        <taxon>Metazoa</taxon>
        <taxon>Ecdysozoa</taxon>
        <taxon>Arthropoda</taxon>
        <taxon>Hexapoda</taxon>
        <taxon>Insecta</taxon>
        <taxon>Pterygota</taxon>
        <taxon>Neoptera</taxon>
        <taxon>Endopterygota</taxon>
        <taxon>Hymenoptera</taxon>
        <taxon>Cephoidea</taxon>
        <taxon>Cephidae</taxon>
        <taxon>Cephus</taxon>
    </lineage>
</organism>
<dbReference type="GeneID" id="107265083"/>
<dbReference type="GO" id="GO:0005886">
    <property type="term" value="C:plasma membrane"/>
    <property type="evidence" value="ECO:0007669"/>
    <property type="project" value="TreeGrafter"/>
</dbReference>
<evidence type="ECO:0000259" key="6">
    <source>
        <dbReference type="Pfam" id="PF07731"/>
    </source>
</evidence>
<evidence type="ECO:0000259" key="5">
    <source>
        <dbReference type="Pfam" id="PF00394"/>
    </source>
</evidence>
<feature type="domain" description="Plastocyanin-like" evidence="6">
    <location>
        <begin position="594"/>
        <end position="722"/>
    </location>
</feature>
<dbReference type="Pfam" id="PF07731">
    <property type="entry name" value="Cu-oxidase_2"/>
    <property type="match status" value="1"/>
</dbReference>
<dbReference type="Pfam" id="PF07732">
    <property type="entry name" value="Cu-oxidase_3"/>
    <property type="match status" value="1"/>
</dbReference>
<dbReference type="PROSITE" id="PS00080">
    <property type="entry name" value="MULTICOPPER_OXIDASE2"/>
    <property type="match status" value="1"/>
</dbReference>
<dbReference type="PANTHER" id="PTHR11709:SF394">
    <property type="entry name" value="FI03373P-RELATED"/>
    <property type="match status" value="1"/>
</dbReference>
<comment type="similarity">
    <text evidence="1">Belongs to the multicopper oxidase family.</text>
</comment>
<keyword evidence="3" id="KW-0560">Oxidoreductase</keyword>
<evidence type="ECO:0000313" key="9">
    <source>
        <dbReference type="RefSeq" id="XP_015589576.1"/>
    </source>
</evidence>
<dbReference type="CDD" id="cd13884">
    <property type="entry name" value="CuRO_2_tcLCC_insect_like"/>
    <property type="match status" value="1"/>
</dbReference>
<dbReference type="SUPFAM" id="SSF49503">
    <property type="entry name" value="Cupredoxins"/>
    <property type="match status" value="3"/>
</dbReference>
<dbReference type="InterPro" id="IPR002355">
    <property type="entry name" value="Cu_oxidase_Cu_BS"/>
</dbReference>
<evidence type="ECO:0000313" key="8">
    <source>
        <dbReference type="Proteomes" id="UP000694920"/>
    </source>
</evidence>
<sequence length="826" mass="94135">MTSESFLYREANGVKLIQSFVVRCSTLLRQEEDASSDSYSTCSSFRLVVQHRALLRRESFARATGTFLVTDNKFSQLPLFRVFSNQCINLVRFTMVTCSTAFLAIQLGIIFHTCFAEVVITADNGVNWNMKIDEELIDTLDWRDHPCRRACKDNAPPMDCYYLFRVEHYETMSKACYDCPYNQTDCFRPHCISSDGVKRSLILVNRQMPGPSIEVCQGDRIVVDVINSLTSESTSMHWHGQHHRATPYMDGVPYVTQCPILPGATFRYNFIAATAGTHFWHSHSGLQRGDGMFGPLIIRVPPSKDHHKDLYDFDEHNMLIQDWGHLSSTEKFLAHHHSNGDNKSPNLLVNGLGRYLQLQDANGTVIDMPAATFLVKQNFRYRFRLVNTGFLNCPIEVSVDNHTMYIVSTDGNDIDPIEAESLVSYAGERFDFIIEMDQDIDNYWIRFRGLMDCDERFLSAHQVAVLRYAGAPDMNPIAEVSYDRIPMNTTALQVNALNQGTETNTSVSMPLLAAMDPNDESNTREPDQQFYISYDFYNKDNPHFHRKNLYGFHQVHDNQQRLFTPQLNHITMKLPPFPLLSQRDSIGAEQFCNESTVQDCDKDFCVCTHVLQVKLGNVVELVLVDKGFTYDANHPFHLHGHRFRVVAMEKVGKNVTVEEVKELDRKGLIRRKLDRAPFKDTVTVPDGGYTIVRFHADNPGYWIFHCHIDFHMELGMSLIFKAGEHEDFLPVPENFPQCDSWMPSDPPEIRKKVIPETTTSTGTPVTVNNGRENEIDDAIRKEEESIIKWLPLILRELGVASSASLPIINSATITICIVVASIRTVL</sequence>
<evidence type="ECO:0000259" key="7">
    <source>
        <dbReference type="Pfam" id="PF07732"/>
    </source>
</evidence>
<dbReference type="Gene3D" id="2.60.40.420">
    <property type="entry name" value="Cupredoxins - blue copper proteins"/>
    <property type="match status" value="3"/>
</dbReference>
<dbReference type="KEGG" id="ccin:107265083"/>
<dbReference type="GO" id="GO:0016491">
    <property type="term" value="F:oxidoreductase activity"/>
    <property type="evidence" value="ECO:0007669"/>
    <property type="project" value="UniProtKB-KW"/>
</dbReference>
<dbReference type="GO" id="GO:0005507">
    <property type="term" value="F:copper ion binding"/>
    <property type="evidence" value="ECO:0007669"/>
    <property type="project" value="InterPro"/>
</dbReference>
<dbReference type="GO" id="GO:0006826">
    <property type="term" value="P:iron ion transport"/>
    <property type="evidence" value="ECO:0007669"/>
    <property type="project" value="TreeGrafter"/>
</dbReference>
<dbReference type="AlphaFoldDB" id="A0AAJ7BMB5"/>
<dbReference type="InterPro" id="IPR045087">
    <property type="entry name" value="Cu-oxidase_fam"/>
</dbReference>
<dbReference type="Proteomes" id="UP000694920">
    <property type="component" value="Unplaced"/>
</dbReference>
<evidence type="ECO:0000256" key="3">
    <source>
        <dbReference type="ARBA" id="ARBA00023002"/>
    </source>
</evidence>
<dbReference type="FunFam" id="2.60.40.420:FF:000031">
    <property type="entry name" value="Laccase-2 isoform A"/>
    <property type="match status" value="1"/>
</dbReference>
<dbReference type="Pfam" id="PF00394">
    <property type="entry name" value="Cu-oxidase"/>
    <property type="match status" value="1"/>
</dbReference>
<gene>
    <name evidence="9" type="primary">LOC107265083</name>
</gene>
<evidence type="ECO:0000256" key="2">
    <source>
        <dbReference type="ARBA" id="ARBA00022723"/>
    </source>
</evidence>
<proteinExistence type="inferred from homology"/>
<dbReference type="PANTHER" id="PTHR11709">
    <property type="entry name" value="MULTI-COPPER OXIDASE"/>
    <property type="match status" value="1"/>
</dbReference>
<keyword evidence="8" id="KW-1185">Reference proteome</keyword>
<dbReference type="InterPro" id="IPR011707">
    <property type="entry name" value="Cu-oxidase-like_N"/>
</dbReference>
<dbReference type="InterPro" id="IPR008972">
    <property type="entry name" value="Cupredoxin"/>
</dbReference>
<dbReference type="InterPro" id="IPR011706">
    <property type="entry name" value="Cu-oxidase_C"/>
</dbReference>
<evidence type="ECO:0000256" key="1">
    <source>
        <dbReference type="ARBA" id="ARBA00010609"/>
    </source>
</evidence>
<protein>
    <submittedName>
        <fullName evidence="9">Laccase-4 isoform X1</fullName>
    </submittedName>
</protein>
<dbReference type="RefSeq" id="XP_015589576.1">
    <property type="nucleotide sequence ID" value="XM_015734090.2"/>
</dbReference>
<name>A0AAJ7BMB5_CEPCN</name>
<keyword evidence="4" id="KW-0186">Copper</keyword>
<feature type="domain" description="Plastocyanin-like" evidence="7">
    <location>
        <begin position="194"/>
        <end position="301"/>
    </location>
</feature>
<feature type="domain" description="Plastocyanin-like" evidence="5">
    <location>
        <begin position="317"/>
        <end position="471"/>
    </location>
</feature>
<dbReference type="CDD" id="cd13905">
    <property type="entry name" value="CuRO_3_tcLLC2_insect_like"/>
    <property type="match status" value="1"/>
</dbReference>
<dbReference type="FunFam" id="2.60.40.420:FF:000045">
    <property type="entry name" value="Laccase 2"/>
    <property type="match status" value="1"/>
</dbReference>
<reference evidence="9" key="1">
    <citation type="submission" date="2025-08" db="UniProtKB">
        <authorList>
            <consortium name="RefSeq"/>
        </authorList>
    </citation>
    <scope>IDENTIFICATION</scope>
</reference>
<dbReference type="CDD" id="cd13858">
    <property type="entry name" value="CuRO_1_tcLCC2_insect_like"/>
    <property type="match status" value="1"/>
</dbReference>